<reference evidence="2 3" key="1">
    <citation type="submission" date="2018-07" db="EMBL/GenBank/DDBJ databases">
        <title>a novel species of Sphingomonas isolated from the rhizosphere soil of Araceae plant.</title>
        <authorList>
            <person name="Zhiyong W."/>
            <person name="Qinglan Z."/>
            <person name="Zhiwei F."/>
            <person name="Ding X."/>
            <person name="Gejiao W."/>
            <person name="Shixue Z."/>
        </authorList>
    </citation>
    <scope>NUCLEOTIDE SEQUENCE [LARGE SCALE GENOMIC DNA]</scope>
    <source>
        <strain evidence="2 3">WZY 27</strain>
    </source>
</reference>
<keyword evidence="1" id="KW-0732">Signal</keyword>
<name>A0A369VRK0_9SPHN</name>
<organism evidence="2 3">
    <name type="scientific">Sphingomonas aracearum</name>
    <dbReference type="NCBI Taxonomy" id="2283317"/>
    <lineage>
        <taxon>Bacteria</taxon>
        <taxon>Pseudomonadati</taxon>
        <taxon>Pseudomonadota</taxon>
        <taxon>Alphaproteobacteria</taxon>
        <taxon>Sphingomonadales</taxon>
        <taxon>Sphingomonadaceae</taxon>
        <taxon>Sphingomonas</taxon>
    </lineage>
</organism>
<evidence type="ECO:0000256" key="1">
    <source>
        <dbReference type="SAM" id="SignalP"/>
    </source>
</evidence>
<gene>
    <name evidence="2" type="ORF">DVW87_13250</name>
</gene>
<dbReference type="Proteomes" id="UP000253918">
    <property type="component" value="Unassembled WGS sequence"/>
</dbReference>
<proteinExistence type="predicted"/>
<accession>A0A369VRK0</accession>
<dbReference type="OrthoDB" id="7428103at2"/>
<sequence length="206" mass="21105">MKLRAVTGLAGAALLAACTTTSASGPVEVSRFNIANPGQPFERGTIRVEPAPGGGPPSLEFKTYAAAVETEALRNGYTAAVPNVREQYLAVVSFNRGVLEGPPRPPAFSLGLGLGGASFGRRSGVGVGGGVGVPIGKERRGRQIVTTELAVQIRRQSDGTAVWEGRAQTSADVNAPQAQASAAAGRLAHALFLGFPGESGRTIEVK</sequence>
<dbReference type="EMBL" id="QQNB01000003">
    <property type="protein sequence ID" value="RDE05006.1"/>
    <property type="molecule type" value="Genomic_DNA"/>
</dbReference>
<evidence type="ECO:0000313" key="3">
    <source>
        <dbReference type="Proteomes" id="UP000253918"/>
    </source>
</evidence>
<dbReference type="PROSITE" id="PS51257">
    <property type="entry name" value="PROKAR_LIPOPROTEIN"/>
    <property type="match status" value="1"/>
</dbReference>
<protein>
    <recommendedName>
        <fullName evidence="4">DUF4136 domain-containing protein</fullName>
    </recommendedName>
</protein>
<feature type="signal peptide" evidence="1">
    <location>
        <begin position="1"/>
        <end position="23"/>
    </location>
</feature>
<dbReference type="RefSeq" id="WP_114688742.1">
    <property type="nucleotide sequence ID" value="NZ_QQNB01000003.1"/>
</dbReference>
<dbReference type="AlphaFoldDB" id="A0A369VRK0"/>
<evidence type="ECO:0008006" key="4">
    <source>
        <dbReference type="Google" id="ProtNLM"/>
    </source>
</evidence>
<comment type="caution">
    <text evidence="2">The sequence shown here is derived from an EMBL/GenBank/DDBJ whole genome shotgun (WGS) entry which is preliminary data.</text>
</comment>
<feature type="chain" id="PRO_5016843731" description="DUF4136 domain-containing protein" evidence="1">
    <location>
        <begin position="24"/>
        <end position="206"/>
    </location>
</feature>
<keyword evidence="3" id="KW-1185">Reference proteome</keyword>
<evidence type="ECO:0000313" key="2">
    <source>
        <dbReference type="EMBL" id="RDE05006.1"/>
    </source>
</evidence>